<dbReference type="EMBL" id="KZ989314">
    <property type="protein sequence ID" value="RKP26878.1"/>
    <property type="molecule type" value="Genomic_DNA"/>
</dbReference>
<dbReference type="GO" id="GO:0003779">
    <property type="term" value="F:actin binding"/>
    <property type="evidence" value="ECO:0007669"/>
    <property type="project" value="InterPro"/>
</dbReference>
<keyword evidence="1" id="KW-0175">Coiled coil</keyword>
<feature type="coiled-coil region" evidence="1">
    <location>
        <begin position="195"/>
        <end position="230"/>
    </location>
</feature>
<dbReference type="Pfam" id="PF00241">
    <property type="entry name" value="Cofilin_ADF"/>
    <property type="match status" value="1"/>
</dbReference>
<dbReference type="SUPFAM" id="SSF50729">
    <property type="entry name" value="PH domain-like"/>
    <property type="match status" value="1"/>
</dbReference>
<feature type="compositionally biased region" description="Pro residues" evidence="2">
    <location>
        <begin position="141"/>
        <end position="152"/>
    </location>
</feature>
<keyword evidence="5" id="KW-1185">Reference proteome</keyword>
<dbReference type="Gene3D" id="3.40.20.10">
    <property type="entry name" value="Severin"/>
    <property type="match status" value="1"/>
</dbReference>
<dbReference type="SUPFAM" id="SSF55753">
    <property type="entry name" value="Actin depolymerizing proteins"/>
    <property type="match status" value="1"/>
</dbReference>
<feature type="compositionally biased region" description="Low complexity" evidence="2">
    <location>
        <begin position="153"/>
        <end position="170"/>
    </location>
</feature>
<sequence>MGYNDTRDTLSLYHQGTGGLDELRQHLSDEVLYGFARVDKYKVLITYMNEQVSGVRRARALVHGRIVGGQFEHDLQISASSDGELSETAVRARLRQVVGDSDAAPAAETPAGPDDEEEEVPDEEPAASTPEPAAEPASAPAAPPPSNPPPSAPTTSAADAPSAAAHRSPPVSNGSGGSAAHARVAVTAVAPEVQEDRAKIEAEARRRQMEEAERLRREQLQKKMLQAEKSAKGDQLSGYITVQGGDCYFWKRRYFVLKGKTMFLYRDEADKLPVSSLDMGGTIQSVVDAQEEVLIPNSFKVGLKGIAEPYYFYADSKEQKDAAMHGIQKCA</sequence>
<evidence type="ECO:0000259" key="3">
    <source>
        <dbReference type="PROSITE" id="PS50003"/>
    </source>
</evidence>
<feature type="domain" description="PH" evidence="3">
    <location>
        <begin position="233"/>
        <end position="331"/>
    </location>
</feature>
<evidence type="ECO:0000313" key="5">
    <source>
        <dbReference type="Proteomes" id="UP000278143"/>
    </source>
</evidence>
<feature type="compositionally biased region" description="Low complexity" evidence="2">
    <location>
        <begin position="126"/>
        <end position="140"/>
    </location>
</feature>
<evidence type="ECO:0000256" key="2">
    <source>
        <dbReference type="SAM" id="MobiDB-lite"/>
    </source>
</evidence>
<dbReference type="AlphaFoldDB" id="A0A4P9Z3B6"/>
<feature type="compositionally biased region" description="Acidic residues" evidence="2">
    <location>
        <begin position="113"/>
        <end position="125"/>
    </location>
</feature>
<feature type="region of interest" description="Disordered" evidence="2">
    <location>
        <begin position="97"/>
        <end position="179"/>
    </location>
</feature>
<dbReference type="OrthoDB" id="2123378at2759"/>
<gene>
    <name evidence="4" type="ORF">SYNPS1DRAFT_27445</name>
</gene>
<dbReference type="PROSITE" id="PS50003">
    <property type="entry name" value="PH_DOMAIN"/>
    <property type="match status" value="1"/>
</dbReference>
<dbReference type="Gene3D" id="2.30.29.30">
    <property type="entry name" value="Pleckstrin-homology domain (PH domain)/Phosphotyrosine-binding domain (PTB)"/>
    <property type="match status" value="1"/>
</dbReference>
<protein>
    <recommendedName>
        <fullName evidence="3">PH domain-containing protein</fullName>
    </recommendedName>
</protein>
<reference evidence="5" key="1">
    <citation type="journal article" date="2018" name="Nat. Microbiol.">
        <title>Leveraging single-cell genomics to expand the fungal tree of life.</title>
        <authorList>
            <person name="Ahrendt S.R."/>
            <person name="Quandt C.A."/>
            <person name="Ciobanu D."/>
            <person name="Clum A."/>
            <person name="Salamov A."/>
            <person name="Andreopoulos B."/>
            <person name="Cheng J.F."/>
            <person name="Woyke T."/>
            <person name="Pelin A."/>
            <person name="Henrissat B."/>
            <person name="Reynolds N.K."/>
            <person name="Benny G.L."/>
            <person name="Smith M.E."/>
            <person name="James T.Y."/>
            <person name="Grigoriev I.V."/>
        </authorList>
    </citation>
    <scope>NUCLEOTIDE SEQUENCE [LARGE SCALE GENOMIC DNA]</scope>
    <source>
        <strain evidence="5">Benny S71-1</strain>
    </source>
</reference>
<dbReference type="InterPro" id="IPR001849">
    <property type="entry name" value="PH_domain"/>
</dbReference>
<dbReference type="InterPro" id="IPR011993">
    <property type="entry name" value="PH-like_dom_sf"/>
</dbReference>
<dbReference type="Pfam" id="PF00169">
    <property type="entry name" value="PH"/>
    <property type="match status" value="1"/>
</dbReference>
<evidence type="ECO:0000313" key="4">
    <source>
        <dbReference type="EMBL" id="RKP26878.1"/>
    </source>
</evidence>
<proteinExistence type="predicted"/>
<evidence type="ECO:0000256" key="1">
    <source>
        <dbReference type="SAM" id="Coils"/>
    </source>
</evidence>
<dbReference type="InterPro" id="IPR002108">
    <property type="entry name" value="ADF-H"/>
</dbReference>
<organism evidence="4 5">
    <name type="scientific">Syncephalis pseudoplumigaleata</name>
    <dbReference type="NCBI Taxonomy" id="1712513"/>
    <lineage>
        <taxon>Eukaryota</taxon>
        <taxon>Fungi</taxon>
        <taxon>Fungi incertae sedis</taxon>
        <taxon>Zoopagomycota</taxon>
        <taxon>Zoopagomycotina</taxon>
        <taxon>Zoopagomycetes</taxon>
        <taxon>Zoopagales</taxon>
        <taxon>Piptocephalidaceae</taxon>
        <taxon>Syncephalis</taxon>
    </lineage>
</organism>
<name>A0A4P9Z3B6_9FUNG</name>
<dbReference type="Proteomes" id="UP000278143">
    <property type="component" value="Unassembled WGS sequence"/>
</dbReference>
<accession>A0A4P9Z3B6</accession>
<dbReference type="InterPro" id="IPR029006">
    <property type="entry name" value="ADF-H/Gelsolin-like_dom_sf"/>
</dbReference>